<gene>
    <name evidence="2" type="ORF">FHG66_09395</name>
</gene>
<reference evidence="2 3" key="1">
    <citation type="submission" date="2019-06" db="EMBL/GenBank/DDBJ databases">
        <title>YIM 131921 draft genome.</title>
        <authorList>
            <person name="Jiang L."/>
        </authorList>
    </citation>
    <scope>NUCLEOTIDE SEQUENCE [LARGE SCALE GENOMIC DNA]</scope>
    <source>
        <strain evidence="2 3">YIM 131921</strain>
    </source>
</reference>
<dbReference type="InterPro" id="IPR006750">
    <property type="entry name" value="YdcZ"/>
</dbReference>
<dbReference type="Pfam" id="PF04657">
    <property type="entry name" value="DMT_YdcZ"/>
    <property type="match status" value="1"/>
</dbReference>
<evidence type="ECO:0000313" key="3">
    <source>
        <dbReference type="Proteomes" id="UP000305887"/>
    </source>
</evidence>
<dbReference type="AlphaFoldDB" id="A0A5C4MZW9"/>
<evidence type="ECO:0000256" key="1">
    <source>
        <dbReference type="SAM" id="Phobius"/>
    </source>
</evidence>
<keyword evidence="1" id="KW-0472">Membrane</keyword>
<feature type="transmembrane region" description="Helical" evidence="1">
    <location>
        <begin position="74"/>
        <end position="92"/>
    </location>
</feature>
<dbReference type="EMBL" id="VDFU01000008">
    <property type="protein sequence ID" value="TNC50161.1"/>
    <property type="molecule type" value="Genomic_DNA"/>
</dbReference>
<evidence type="ECO:0000313" key="2">
    <source>
        <dbReference type="EMBL" id="TNC50161.1"/>
    </source>
</evidence>
<feature type="transmembrane region" description="Helical" evidence="1">
    <location>
        <begin position="34"/>
        <end position="54"/>
    </location>
</feature>
<dbReference type="Proteomes" id="UP000305887">
    <property type="component" value="Unassembled WGS sequence"/>
</dbReference>
<keyword evidence="1" id="KW-0812">Transmembrane</keyword>
<dbReference type="PANTHER" id="PTHR34821:SF2">
    <property type="entry name" value="INNER MEMBRANE PROTEIN YDCZ"/>
    <property type="match status" value="1"/>
</dbReference>
<keyword evidence="1" id="KW-1133">Transmembrane helix</keyword>
<dbReference type="PANTHER" id="PTHR34821">
    <property type="entry name" value="INNER MEMBRANE PROTEIN YDCZ"/>
    <property type="match status" value="1"/>
</dbReference>
<dbReference type="OrthoDB" id="7851303at2"/>
<accession>A0A5C4MZW9</accession>
<dbReference type="GO" id="GO:0005886">
    <property type="term" value="C:plasma membrane"/>
    <property type="evidence" value="ECO:0007669"/>
    <property type="project" value="TreeGrafter"/>
</dbReference>
<proteinExistence type="predicted"/>
<protein>
    <submittedName>
        <fullName evidence="2">EamA-like transporter family protein</fullName>
    </submittedName>
</protein>
<dbReference type="RefSeq" id="WP_139076485.1">
    <property type="nucleotide sequence ID" value="NZ_VDFU01000008.1"/>
</dbReference>
<name>A0A5C4MZW9_9RHOB</name>
<comment type="caution">
    <text evidence="2">The sequence shown here is derived from an EMBL/GenBank/DDBJ whole genome shotgun (WGS) entry which is preliminary data.</text>
</comment>
<sequence length="145" mass="14240">MIAPVAMSILAGVLIGLSRQVNGRLSLTKGALGASFWNHLVGAIALALAALAAWGVSNGPLVPPGLSEAPLPAWAGGPLGVLFVAAGSWLVARIGAANTALLVIAGQMVSGALLDTLREAEGAPIRALGVAIILAGVAIPRGSKG</sequence>
<organism evidence="2 3">
    <name type="scientific">Rubellimicrobium rubrum</name>
    <dbReference type="NCBI Taxonomy" id="2585369"/>
    <lineage>
        <taxon>Bacteria</taxon>
        <taxon>Pseudomonadati</taxon>
        <taxon>Pseudomonadota</taxon>
        <taxon>Alphaproteobacteria</taxon>
        <taxon>Rhodobacterales</taxon>
        <taxon>Roseobacteraceae</taxon>
        <taxon>Rubellimicrobium</taxon>
    </lineage>
</organism>
<keyword evidence="3" id="KW-1185">Reference proteome</keyword>